<dbReference type="InterPro" id="IPR001841">
    <property type="entry name" value="Znf_RING"/>
</dbReference>
<dbReference type="EMBL" id="CM035429">
    <property type="protein sequence ID" value="KAH7300483.1"/>
    <property type="molecule type" value="Genomic_DNA"/>
</dbReference>
<dbReference type="InterPro" id="IPR013083">
    <property type="entry name" value="Znf_RING/FYVE/PHD"/>
</dbReference>
<feature type="transmembrane region" description="Helical" evidence="5">
    <location>
        <begin position="148"/>
        <end position="173"/>
    </location>
</feature>
<dbReference type="Pfam" id="PF13445">
    <property type="entry name" value="zf-RING_UBOX"/>
    <property type="match status" value="1"/>
</dbReference>
<dbReference type="InterPro" id="IPR027370">
    <property type="entry name" value="Znf-RING_euk"/>
</dbReference>
<protein>
    <recommendedName>
        <fullName evidence="6">RING-type domain-containing protein</fullName>
    </recommendedName>
</protein>
<dbReference type="AlphaFoldDB" id="A0A8T2RYI6"/>
<sequence>MQASVPEKNVWQQRILPFNTMQVPECPVCWNLFDDYVHVPRVLRCGHTVCESCLEFLPVETRLGQRCLHCPECRSPCLWRGLSELPKNFILLQALHKSEGAVDHVQESFLSRIFIDHPLILSLLDLFSTKMRWLQWIIRRKFWTVTQFFFLFTLILIFVPLSLAQIVLGWWVACLAFLVFIWFTAGSFGVIAFILCFWVCHNIVYIFFRLNRFFHRKRMNTTE</sequence>
<keyword evidence="8" id="KW-1185">Reference proteome</keyword>
<dbReference type="Gene3D" id="3.30.40.10">
    <property type="entry name" value="Zinc/RING finger domain, C3HC4 (zinc finger)"/>
    <property type="match status" value="1"/>
</dbReference>
<evidence type="ECO:0000256" key="4">
    <source>
        <dbReference type="PROSITE-ProRule" id="PRU00175"/>
    </source>
</evidence>
<name>A0A8T2RYI6_CERRI</name>
<keyword evidence="5" id="KW-0472">Membrane</keyword>
<gene>
    <name evidence="7" type="ORF">KP509_24G064600</name>
</gene>
<evidence type="ECO:0000313" key="8">
    <source>
        <dbReference type="Proteomes" id="UP000825935"/>
    </source>
</evidence>
<dbReference type="GO" id="GO:0008270">
    <property type="term" value="F:zinc ion binding"/>
    <property type="evidence" value="ECO:0007669"/>
    <property type="project" value="UniProtKB-KW"/>
</dbReference>
<proteinExistence type="predicted"/>
<dbReference type="PANTHER" id="PTHR47156">
    <property type="entry name" value="PROTEIN CBG20824"/>
    <property type="match status" value="1"/>
</dbReference>
<evidence type="ECO:0000256" key="5">
    <source>
        <dbReference type="SAM" id="Phobius"/>
    </source>
</evidence>
<dbReference type="InterPro" id="IPR052667">
    <property type="entry name" value="E3_ubiquitin-ligase_RING"/>
</dbReference>
<dbReference type="SUPFAM" id="SSF57850">
    <property type="entry name" value="RING/U-box"/>
    <property type="match status" value="1"/>
</dbReference>
<organism evidence="7 8">
    <name type="scientific">Ceratopteris richardii</name>
    <name type="common">Triangle waterfern</name>
    <dbReference type="NCBI Taxonomy" id="49495"/>
    <lineage>
        <taxon>Eukaryota</taxon>
        <taxon>Viridiplantae</taxon>
        <taxon>Streptophyta</taxon>
        <taxon>Embryophyta</taxon>
        <taxon>Tracheophyta</taxon>
        <taxon>Polypodiopsida</taxon>
        <taxon>Polypodiidae</taxon>
        <taxon>Polypodiales</taxon>
        <taxon>Pteridineae</taxon>
        <taxon>Pteridaceae</taxon>
        <taxon>Parkerioideae</taxon>
        <taxon>Ceratopteris</taxon>
    </lineage>
</organism>
<evidence type="ECO:0000259" key="6">
    <source>
        <dbReference type="PROSITE" id="PS50089"/>
    </source>
</evidence>
<dbReference type="SMART" id="SM00184">
    <property type="entry name" value="RING"/>
    <property type="match status" value="1"/>
</dbReference>
<evidence type="ECO:0000313" key="7">
    <source>
        <dbReference type="EMBL" id="KAH7300483.1"/>
    </source>
</evidence>
<dbReference type="OrthoDB" id="1915724at2759"/>
<feature type="transmembrane region" description="Helical" evidence="5">
    <location>
        <begin position="179"/>
        <end position="208"/>
    </location>
</feature>
<dbReference type="PANTHER" id="PTHR47156:SF10">
    <property type="entry name" value="E3 UBIQUITIN-PROTEIN LIGASE TRIM-21-RELATED"/>
    <property type="match status" value="1"/>
</dbReference>
<accession>A0A8T2RYI6</accession>
<dbReference type="Proteomes" id="UP000825935">
    <property type="component" value="Chromosome 24"/>
</dbReference>
<dbReference type="PROSITE" id="PS50089">
    <property type="entry name" value="ZF_RING_2"/>
    <property type="match status" value="1"/>
</dbReference>
<dbReference type="OMA" id="CWIELLS"/>
<keyword evidence="2 4" id="KW-0863">Zinc-finger</keyword>
<keyword evidence="5" id="KW-1133">Transmembrane helix</keyword>
<keyword evidence="3" id="KW-0862">Zinc</keyword>
<evidence type="ECO:0000256" key="2">
    <source>
        <dbReference type="ARBA" id="ARBA00022771"/>
    </source>
</evidence>
<feature type="domain" description="RING-type" evidence="6">
    <location>
        <begin position="26"/>
        <end position="74"/>
    </location>
</feature>
<keyword evidence="1" id="KW-0479">Metal-binding</keyword>
<dbReference type="PROSITE" id="PS00518">
    <property type="entry name" value="ZF_RING_1"/>
    <property type="match status" value="1"/>
</dbReference>
<comment type="caution">
    <text evidence="7">The sequence shown here is derived from an EMBL/GenBank/DDBJ whole genome shotgun (WGS) entry which is preliminary data.</text>
</comment>
<evidence type="ECO:0000256" key="3">
    <source>
        <dbReference type="ARBA" id="ARBA00022833"/>
    </source>
</evidence>
<keyword evidence="5" id="KW-0812">Transmembrane</keyword>
<dbReference type="InterPro" id="IPR017907">
    <property type="entry name" value="Znf_RING_CS"/>
</dbReference>
<reference evidence="7" key="1">
    <citation type="submission" date="2021-08" db="EMBL/GenBank/DDBJ databases">
        <title>WGS assembly of Ceratopteris richardii.</title>
        <authorList>
            <person name="Marchant D.B."/>
            <person name="Chen G."/>
            <person name="Jenkins J."/>
            <person name="Shu S."/>
            <person name="Leebens-Mack J."/>
            <person name="Grimwood J."/>
            <person name="Schmutz J."/>
            <person name="Soltis P."/>
            <person name="Soltis D."/>
            <person name="Chen Z.-H."/>
        </authorList>
    </citation>
    <scope>NUCLEOTIDE SEQUENCE</scope>
    <source>
        <strain evidence="7">Whitten #5841</strain>
        <tissue evidence="7">Leaf</tissue>
    </source>
</reference>
<evidence type="ECO:0000256" key="1">
    <source>
        <dbReference type="ARBA" id="ARBA00022723"/>
    </source>
</evidence>